<gene>
    <name evidence="7" type="ORF">DK389_04920</name>
</gene>
<evidence type="ECO:0000256" key="4">
    <source>
        <dbReference type="ARBA" id="ARBA00022679"/>
    </source>
</evidence>
<dbReference type="CDD" id="cd00130">
    <property type="entry name" value="PAS"/>
    <property type="match status" value="1"/>
</dbReference>
<evidence type="ECO:0000256" key="5">
    <source>
        <dbReference type="ARBA" id="ARBA00022777"/>
    </source>
</evidence>
<dbReference type="Gene3D" id="1.10.260.40">
    <property type="entry name" value="lambda repressor-like DNA-binding domains"/>
    <property type="match status" value="1"/>
</dbReference>
<evidence type="ECO:0000313" key="8">
    <source>
        <dbReference type="Proteomes" id="UP000245926"/>
    </source>
</evidence>
<dbReference type="InterPro" id="IPR010982">
    <property type="entry name" value="Lambda_DNA-bd_dom_sf"/>
</dbReference>
<dbReference type="Proteomes" id="UP000245926">
    <property type="component" value="Chromosome"/>
</dbReference>
<feature type="domain" description="PAS fold-3" evidence="6">
    <location>
        <begin position="67"/>
        <end position="151"/>
    </location>
</feature>
<dbReference type="EC" id="2.7.13.3" evidence="2"/>
<organism evidence="7 8">
    <name type="scientific">Methylobacterium durans</name>
    <dbReference type="NCBI Taxonomy" id="2202825"/>
    <lineage>
        <taxon>Bacteria</taxon>
        <taxon>Pseudomonadati</taxon>
        <taxon>Pseudomonadota</taxon>
        <taxon>Alphaproteobacteria</taxon>
        <taxon>Hyphomicrobiales</taxon>
        <taxon>Methylobacteriaceae</taxon>
        <taxon>Methylobacterium</taxon>
    </lineage>
</organism>
<dbReference type="KEGG" id="mets:DK389_04920"/>
<keyword evidence="8" id="KW-1185">Reference proteome</keyword>
<protein>
    <recommendedName>
        <fullName evidence="2">histidine kinase</fullName>
        <ecNumber evidence="2">2.7.13.3</ecNumber>
    </recommendedName>
</protein>
<dbReference type="GO" id="GO:0003677">
    <property type="term" value="F:DNA binding"/>
    <property type="evidence" value="ECO:0007669"/>
    <property type="project" value="InterPro"/>
</dbReference>
<evidence type="ECO:0000256" key="3">
    <source>
        <dbReference type="ARBA" id="ARBA00022553"/>
    </source>
</evidence>
<proteinExistence type="predicted"/>
<keyword evidence="5 7" id="KW-0418">Kinase</keyword>
<dbReference type="InterPro" id="IPR000014">
    <property type="entry name" value="PAS"/>
</dbReference>
<keyword evidence="4" id="KW-0808">Transferase</keyword>
<evidence type="ECO:0000256" key="2">
    <source>
        <dbReference type="ARBA" id="ARBA00012438"/>
    </source>
</evidence>
<name>A0A2U8W1R3_9HYPH</name>
<dbReference type="Gene3D" id="3.30.450.20">
    <property type="entry name" value="PAS domain"/>
    <property type="match status" value="1"/>
</dbReference>
<dbReference type="SUPFAM" id="SSF55785">
    <property type="entry name" value="PYP-like sensor domain (PAS domain)"/>
    <property type="match status" value="1"/>
</dbReference>
<dbReference type="InterPro" id="IPR035965">
    <property type="entry name" value="PAS-like_dom_sf"/>
</dbReference>
<dbReference type="Pfam" id="PF08447">
    <property type="entry name" value="PAS_3"/>
    <property type="match status" value="1"/>
</dbReference>
<dbReference type="PANTHER" id="PTHR43304">
    <property type="entry name" value="PHYTOCHROME-LIKE PROTEIN CPH1"/>
    <property type="match status" value="1"/>
</dbReference>
<evidence type="ECO:0000313" key="7">
    <source>
        <dbReference type="EMBL" id="AWN40009.1"/>
    </source>
</evidence>
<evidence type="ECO:0000259" key="6">
    <source>
        <dbReference type="Pfam" id="PF08447"/>
    </source>
</evidence>
<accession>A0A2U8W1R3</accession>
<comment type="catalytic activity">
    <reaction evidence="1">
        <text>ATP + protein L-histidine = ADP + protein N-phospho-L-histidine.</text>
        <dbReference type="EC" id="2.7.13.3"/>
    </reaction>
</comment>
<dbReference type="GO" id="GO:0004673">
    <property type="term" value="F:protein histidine kinase activity"/>
    <property type="evidence" value="ECO:0007669"/>
    <property type="project" value="UniProtKB-EC"/>
</dbReference>
<sequence length="370" mass="40962">MQRPARTNPEIGSGAEACRTGVARRDAKPSAMTAESIAFSSRRYLELIESFGLVGTWAWDFATNAHAWSDGFFHLLGLEPGSVAPGYEQFRGLVHPDDRVRVQSAPEILRRGSAESCRVRIIRPNREIRSLSLANEVYVHPDGRPRAAAGVALDVTDEDVAARIQATERRQRRAIFEETKFIAYSNSPDFEFRYPAEMFALTGLTFAETSEDPFIAVVPEEREHWRERSIGFQTAGLVHSSTPLVPLAEGGRLRLRTLSVPVRNADGLIVDWSSIAYPAHDVAEGLSGNALKGLEQALTGRHLRAARALLDWSMMTFAQASGLSFTTIRRLEEDLPSTRANSLHVAVATLRRAGIRFRVLDASTICVHRT</sequence>
<dbReference type="EMBL" id="CP029550">
    <property type="protein sequence ID" value="AWN40009.1"/>
    <property type="molecule type" value="Genomic_DNA"/>
</dbReference>
<dbReference type="PANTHER" id="PTHR43304:SF1">
    <property type="entry name" value="PAC DOMAIN-CONTAINING PROTEIN"/>
    <property type="match status" value="1"/>
</dbReference>
<evidence type="ECO:0000256" key="1">
    <source>
        <dbReference type="ARBA" id="ARBA00000085"/>
    </source>
</evidence>
<reference evidence="8" key="1">
    <citation type="submission" date="2018-05" db="EMBL/GenBank/DDBJ databases">
        <title>Complete Genome Sequence of Methylobacterium sp. 17SD2-17.</title>
        <authorList>
            <person name="Srinivasan S."/>
        </authorList>
    </citation>
    <scope>NUCLEOTIDE SEQUENCE [LARGE SCALE GENOMIC DNA]</scope>
    <source>
        <strain evidence="8">17SD2-17</strain>
    </source>
</reference>
<dbReference type="RefSeq" id="WP_109887791.1">
    <property type="nucleotide sequence ID" value="NZ_CP029550.1"/>
</dbReference>
<dbReference type="Gene3D" id="2.10.70.100">
    <property type="match status" value="1"/>
</dbReference>
<dbReference type="InterPro" id="IPR052162">
    <property type="entry name" value="Sensor_kinase/Photoreceptor"/>
</dbReference>
<dbReference type="AlphaFoldDB" id="A0A2U8W1R3"/>
<dbReference type="InterPro" id="IPR013655">
    <property type="entry name" value="PAS_fold_3"/>
</dbReference>
<dbReference type="OrthoDB" id="3782725at2"/>
<keyword evidence="3" id="KW-0597">Phosphoprotein</keyword>